<dbReference type="SUPFAM" id="SSF53901">
    <property type="entry name" value="Thiolase-like"/>
    <property type="match status" value="2"/>
</dbReference>
<dbReference type="PROSITE" id="PS51257">
    <property type="entry name" value="PROKAR_LIPOPROTEIN"/>
    <property type="match status" value="1"/>
</dbReference>
<organism evidence="6">
    <name type="scientific">Streptomyces sp. SID12501</name>
    <dbReference type="NCBI Taxonomy" id="2706042"/>
    <lineage>
        <taxon>Bacteria</taxon>
        <taxon>Bacillati</taxon>
        <taxon>Actinomycetota</taxon>
        <taxon>Actinomycetes</taxon>
        <taxon>Kitasatosporales</taxon>
        <taxon>Streptomycetaceae</taxon>
        <taxon>Streptomyces</taxon>
    </lineage>
</organism>
<evidence type="ECO:0000259" key="5">
    <source>
        <dbReference type="PROSITE" id="PS52004"/>
    </source>
</evidence>
<keyword evidence="2 4" id="KW-0808">Transferase</keyword>
<evidence type="ECO:0000256" key="3">
    <source>
        <dbReference type="ARBA" id="ARBA00023315"/>
    </source>
</evidence>
<dbReference type="AlphaFoldDB" id="A0A6B3BQ05"/>
<dbReference type="RefSeq" id="WP_164313863.1">
    <property type="nucleotide sequence ID" value="NZ_JAAGLU010000008.1"/>
</dbReference>
<comment type="caution">
    <text evidence="6">The sequence shown here is derived from an EMBL/GenBank/DDBJ whole genome shotgun (WGS) entry which is preliminary data.</text>
</comment>
<accession>A0A6B3BQ05</accession>
<dbReference type="FunFam" id="3.40.47.10:FF:000029">
    <property type="entry name" value="3-oxoacyl-[acyl-carrier-protein] synthase 1"/>
    <property type="match status" value="1"/>
</dbReference>
<dbReference type="InterPro" id="IPR000794">
    <property type="entry name" value="Beta-ketoacyl_synthase"/>
</dbReference>
<dbReference type="GO" id="GO:0004315">
    <property type="term" value="F:3-oxoacyl-[acyl-carrier-protein] synthase activity"/>
    <property type="evidence" value="ECO:0007669"/>
    <property type="project" value="InterPro"/>
</dbReference>
<dbReference type="Pfam" id="PF00109">
    <property type="entry name" value="ketoacyl-synt"/>
    <property type="match status" value="1"/>
</dbReference>
<dbReference type="FunFam" id="3.40.47.10:FF:000018">
    <property type="entry name" value="3-oxoacyl-[acyl-carrier-protein] synthase 2"/>
    <property type="match status" value="1"/>
</dbReference>
<dbReference type="PROSITE" id="PS00606">
    <property type="entry name" value="KS3_1"/>
    <property type="match status" value="1"/>
</dbReference>
<dbReference type="InterPro" id="IPR016039">
    <property type="entry name" value="Thiolase-like"/>
</dbReference>
<dbReference type="PANTHER" id="PTHR11712">
    <property type="entry name" value="POLYKETIDE SYNTHASE-RELATED"/>
    <property type="match status" value="1"/>
</dbReference>
<name>A0A6B3BQ05_9ACTN</name>
<dbReference type="Pfam" id="PF02801">
    <property type="entry name" value="Ketoacyl-synt_C"/>
    <property type="match status" value="1"/>
</dbReference>
<sequence length="407" mass="42681">METRDIAVTGMGLISPAGIGCEDNWHRLCEGNSLAVTDPRLIGLRTDFSCAVQDFRAENLLGHRLARRLDAFGQFAVVAARQAVADADLDPGQWRAERVGVVLGVGSNSLHTYEEPFRLLDQDRASHLSPFAIPRSVPSMAAGEVALDLGVRGVTFTTSSACASGATALGTAMDLLRSGRCDVVLAGGSESARSRMTAACFSRMGALSSRRIDPAAASRPFDADRDGFVLGEGAAVMVLERAQDAHRRRARVRGLLAGYGAGVDAFHPTAPDPRGCGAEATIRAALADAGCDASDIDHINAHGTSTLLNDEAEARLLRRIFPSAPPVTANKSVLGHALGAAGAIEAALTLLSLEHGVIPPTANLALQNSDLELDIVTKCPRPTHMTTALSTSFGFGGQNAVLVMRRD</sequence>
<dbReference type="SMART" id="SM00825">
    <property type="entry name" value="PKS_KS"/>
    <property type="match status" value="1"/>
</dbReference>
<gene>
    <name evidence="6" type="ORF">G3I71_11375</name>
</gene>
<dbReference type="InterPro" id="IPR014030">
    <property type="entry name" value="Ketoacyl_synth_N"/>
</dbReference>
<dbReference type="Gene3D" id="3.40.47.10">
    <property type="match status" value="1"/>
</dbReference>
<reference evidence="6" key="1">
    <citation type="submission" date="2020-01" db="EMBL/GenBank/DDBJ databases">
        <title>Insect and environment-associated Actinomycetes.</title>
        <authorList>
            <person name="Currrie C."/>
            <person name="Chevrette M."/>
            <person name="Carlson C."/>
            <person name="Stubbendieck R."/>
            <person name="Wendt-Pienkowski E."/>
        </authorList>
    </citation>
    <scope>NUCLEOTIDE SEQUENCE</scope>
    <source>
        <strain evidence="6">SID12501</strain>
    </source>
</reference>
<dbReference type="GO" id="GO:0030497">
    <property type="term" value="P:fatty acid elongation"/>
    <property type="evidence" value="ECO:0007669"/>
    <property type="project" value="UniProtKB-ARBA"/>
</dbReference>
<evidence type="ECO:0000256" key="2">
    <source>
        <dbReference type="ARBA" id="ARBA00022679"/>
    </source>
</evidence>
<evidence type="ECO:0000256" key="4">
    <source>
        <dbReference type="RuleBase" id="RU003694"/>
    </source>
</evidence>
<dbReference type="NCBIfam" id="NF005589">
    <property type="entry name" value="PRK07314.1"/>
    <property type="match status" value="1"/>
</dbReference>
<proteinExistence type="inferred from homology"/>
<evidence type="ECO:0000256" key="1">
    <source>
        <dbReference type="ARBA" id="ARBA00008467"/>
    </source>
</evidence>
<comment type="similarity">
    <text evidence="1 4">Belongs to the thiolase-like superfamily. Beta-ketoacyl-ACP synthases family.</text>
</comment>
<dbReference type="InterPro" id="IPR018201">
    <property type="entry name" value="Ketoacyl_synth_AS"/>
</dbReference>
<feature type="domain" description="Ketosynthase family 3 (KS3)" evidence="5">
    <location>
        <begin position="3"/>
        <end position="406"/>
    </location>
</feature>
<dbReference type="InterPro" id="IPR020841">
    <property type="entry name" value="PKS_Beta-ketoAc_synthase_dom"/>
</dbReference>
<evidence type="ECO:0000313" key="6">
    <source>
        <dbReference type="EMBL" id="NEC86406.1"/>
    </source>
</evidence>
<protein>
    <submittedName>
        <fullName evidence="6">Beta-ketoacyl-[acyl-carrier-protein] synthase family protein</fullName>
    </submittedName>
</protein>
<dbReference type="InterPro" id="IPR014031">
    <property type="entry name" value="Ketoacyl_synth_C"/>
</dbReference>
<dbReference type="PROSITE" id="PS52004">
    <property type="entry name" value="KS3_2"/>
    <property type="match status" value="1"/>
</dbReference>
<dbReference type="EMBL" id="JAAGLU010000008">
    <property type="protein sequence ID" value="NEC86406.1"/>
    <property type="molecule type" value="Genomic_DNA"/>
</dbReference>
<dbReference type="PANTHER" id="PTHR11712:SF347">
    <property type="entry name" value="BETA KETOACYL-ACYL CARRIER PROTEIN SYNTHASE"/>
    <property type="match status" value="1"/>
</dbReference>
<keyword evidence="3" id="KW-0012">Acyltransferase</keyword>
<dbReference type="CDD" id="cd00834">
    <property type="entry name" value="KAS_I_II"/>
    <property type="match status" value="1"/>
</dbReference>